<name>A0ABV9VQ83_9ACTN</name>
<evidence type="ECO:0000313" key="2">
    <source>
        <dbReference type="Proteomes" id="UP001595912"/>
    </source>
</evidence>
<proteinExistence type="predicted"/>
<protein>
    <recommendedName>
        <fullName evidence="3">Secreted protein</fullName>
    </recommendedName>
</protein>
<sequence length="144" mass="16314">MTLIAATAGAAIALVGQYLTRRGESSVRRSELVLEQCSQLVSLSEDFRNRLWEERELGQAGRVDGWDLAAYRLAAARLNILCRHQPLLSALQEMSDAGKRLGAYWRRGNTDPDELELRYGHYKTAIQAFVEQSGAFVRSRLRRF</sequence>
<evidence type="ECO:0000313" key="1">
    <source>
        <dbReference type="EMBL" id="MFC4997137.1"/>
    </source>
</evidence>
<keyword evidence="2" id="KW-1185">Reference proteome</keyword>
<dbReference type="EMBL" id="JBHSIU010000008">
    <property type="protein sequence ID" value="MFC4997137.1"/>
    <property type="molecule type" value="Genomic_DNA"/>
</dbReference>
<dbReference type="RefSeq" id="WP_380113374.1">
    <property type="nucleotide sequence ID" value="NZ_JBHSIU010000008.1"/>
</dbReference>
<reference evidence="2" key="1">
    <citation type="journal article" date="2019" name="Int. J. Syst. Evol. Microbiol.">
        <title>The Global Catalogue of Microorganisms (GCM) 10K type strain sequencing project: providing services to taxonomists for standard genome sequencing and annotation.</title>
        <authorList>
            <consortium name="The Broad Institute Genomics Platform"/>
            <consortium name="The Broad Institute Genome Sequencing Center for Infectious Disease"/>
            <person name="Wu L."/>
            <person name="Ma J."/>
        </authorList>
    </citation>
    <scope>NUCLEOTIDE SEQUENCE [LARGE SCALE GENOMIC DNA]</scope>
    <source>
        <strain evidence="2">CGMCC 4.7152</strain>
    </source>
</reference>
<accession>A0ABV9VQ83</accession>
<evidence type="ECO:0008006" key="3">
    <source>
        <dbReference type="Google" id="ProtNLM"/>
    </source>
</evidence>
<organism evidence="1 2">
    <name type="scientific">Dactylosporangium cerinum</name>
    <dbReference type="NCBI Taxonomy" id="1434730"/>
    <lineage>
        <taxon>Bacteria</taxon>
        <taxon>Bacillati</taxon>
        <taxon>Actinomycetota</taxon>
        <taxon>Actinomycetes</taxon>
        <taxon>Micromonosporales</taxon>
        <taxon>Micromonosporaceae</taxon>
        <taxon>Dactylosporangium</taxon>
    </lineage>
</organism>
<gene>
    <name evidence="1" type="ORF">ACFPIJ_04780</name>
</gene>
<dbReference type="Proteomes" id="UP001595912">
    <property type="component" value="Unassembled WGS sequence"/>
</dbReference>
<comment type="caution">
    <text evidence="1">The sequence shown here is derived from an EMBL/GenBank/DDBJ whole genome shotgun (WGS) entry which is preliminary data.</text>
</comment>